<feature type="region of interest" description="Disordered" evidence="21">
    <location>
        <begin position="1"/>
        <end position="77"/>
    </location>
</feature>
<dbReference type="SUPFAM" id="SSF56112">
    <property type="entry name" value="Protein kinase-like (PK-like)"/>
    <property type="match status" value="1"/>
</dbReference>
<dbReference type="SMART" id="SM00220">
    <property type="entry name" value="S_TKc"/>
    <property type="match status" value="1"/>
</dbReference>
<keyword evidence="8 20" id="KW-0067">ATP-binding</keyword>
<dbReference type="AlphaFoldDB" id="A0AAW0TLJ9"/>
<feature type="binding site" evidence="20">
    <location>
        <position position="261"/>
    </location>
    <ligand>
        <name>ATP</name>
        <dbReference type="ChEBI" id="CHEBI:30616"/>
    </ligand>
</feature>
<evidence type="ECO:0000256" key="21">
    <source>
        <dbReference type="SAM" id="MobiDB-lite"/>
    </source>
</evidence>
<dbReference type="FunFam" id="1.10.246.140:FF:000001">
    <property type="entry name" value="Transcription and mRNA export factor ENY2"/>
    <property type="match status" value="1"/>
</dbReference>
<evidence type="ECO:0000256" key="8">
    <source>
        <dbReference type="ARBA" id="ARBA00022840"/>
    </source>
</evidence>
<dbReference type="GO" id="GO:0015031">
    <property type="term" value="P:protein transport"/>
    <property type="evidence" value="ECO:0007669"/>
    <property type="project" value="UniProtKB-KW"/>
</dbReference>
<evidence type="ECO:0000256" key="19">
    <source>
        <dbReference type="HAMAP-Rule" id="MF_03046"/>
    </source>
</evidence>
<keyword evidence="5 20" id="KW-0547">Nucleotide-binding</keyword>
<comment type="subunit">
    <text evidence="19">Component of the nuclear pore complex (NPC)-associated TREX-2 complex (transcription and export complex 2). Component of the SAGA transcription coactivator-HAT complex. Within the SAGA complex, participates to a subcomplex of SAGA called the DUB module (deubiquitination module).</text>
</comment>
<evidence type="ECO:0000256" key="7">
    <source>
        <dbReference type="ARBA" id="ARBA00022816"/>
    </source>
</evidence>
<evidence type="ECO:0000256" key="13">
    <source>
        <dbReference type="ARBA" id="ARBA00023015"/>
    </source>
</evidence>
<keyword evidence="11 19" id="KW-0653">Protein transport</keyword>
<evidence type="ECO:0000256" key="11">
    <source>
        <dbReference type="ARBA" id="ARBA00022927"/>
    </source>
</evidence>
<keyword evidence="16 19" id="KW-0804">Transcription</keyword>
<dbReference type="InterPro" id="IPR011009">
    <property type="entry name" value="Kinase-like_dom_sf"/>
</dbReference>
<dbReference type="InterPro" id="IPR050339">
    <property type="entry name" value="CC_SR_Kinase"/>
</dbReference>
<evidence type="ECO:0000256" key="6">
    <source>
        <dbReference type="ARBA" id="ARBA00022777"/>
    </source>
</evidence>
<keyword evidence="17 19" id="KW-0539">Nucleus</keyword>
<dbReference type="GO" id="GO:0071819">
    <property type="term" value="C:DUBm complex"/>
    <property type="evidence" value="ECO:0007669"/>
    <property type="project" value="UniProtKB-UniRule"/>
</dbReference>
<evidence type="ECO:0000256" key="15">
    <source>
        <dbReference type="ARBA" id="ARBA00023159"/>
    </source>
</evidence>
<feature type="compositionally biased region" description="Polar residues" evidence="21">
    <location>
        <begin position="123"/>
        <end position="146"/>
    </location>
</feature>
<proteinExistence type="inferred from homology"/>
<dbReference type="GO" id="GO:0004713">
    <property type="term" value="F:protein tyrosine kinase activity"/>
    <property type="evidence" value="ECO:0007669"/>
    <property type="project" value="UniProtKB-KW"/>
</dbReference>
<dbReference type="GO" id="GO:0006325">
    <property type="term" value="P:chromatin organization"/>
    <property type="evidence" value="ECO:0007669"/>
    <property type="project" value="UniProtKB-KW"/>
</dbReference>
<dbReference type="PROSITE" id="PS00107">
    <property type="entry name" value="PROTEIN_KINASE_ATP"/>
    <property type="match status" value="1"/>
</dbReference>
<evidence type="ECO:0000256" key="18">
    <source>
        <dbReference type="ARBA" id="ARBA00037982"/>
    </source>
</evidence>
<evidence type="ECO:0000313" key="23">
    <source>
        <dbReference type="EMBL" id="KAK8388589.1"/>
    </source>
</evidence>
<dbReference type="FunFam" id="3.30.200.20:FF:000115">
    <property type="entry name" value="Wee1-like kinase 2"/>
    <property type="match status" value="1"/>
</dbReference>
<dbReference type="InterPro" id="IPR008271">
    <property type="entry name" value="Ser/Thr_kinase_AS"/>
</dbReference>
<dbReference type="InterPro" id="IPR017441">
    <property type="entry name" value="Protein_kinase_ATP_BS"/>
</dbReference>
<dbReference type="InterPro" id="IPR018783">
    <property type="entry name" value="TF_ENY2"/>
</dbReference>
<dbReference type="Gene3D" id="1.10.246.140">
    <property type="match status" value="1"/>
</dbReference>
<keyword evidence="6" id="KW-0418">Kinase</keyword>
<keyword evidence="15 19" id="KW-0010">Activator</keyword>
<keyword evidence="3" id="KW-0808">Transferase</keyword>
<dbReference type="GO" id="GO:0006368">
    <property type="term" value="P:transcription elongation by RNA polymerase II"/>
    <property type="evidence" value="ECO:0007669"/>
    <property type="project" value="UniProtKB-UniRule"/>
</dbReference>
<dbReference type="GO" id="GO:0005654">
    <property type="term" value="C:nucleoplasm"/>
    <property type="evidence" value="ECO:0007669"/>
    <property type="project" value="UniProtKB-SubCell"/>
</dbReference>
<dbReference type="PROSITE" id="PS50011">
    <property type="entry name" value="PROTEIN_KINASE_DOM"/>
    <property type="match status" value="1"/>
</dbReference>
<dbReference type="GO" id="GO:0000124">
    <property type="term" value="C:SAGA complex"/>
    <property type="evidence" value="ECO:0007669"/>
    <property type="project" value="UniProtKB-UniRule"/>
</dbReference>
<keyword evidence="12 19" id="KW-0811">Translocation</keyword>
<dbReference type="HAMAP" id="MF_03046">
    <property type="entry name" value="ENY2_Sus1"/>
    <property type="match status" value="1"/>
</dbReference>
<accession>A0AAW0TLJ9</accession>
<dbReference type="GO" id="GO:0070390">
    <property type="term" value="C:transcription export complex 2"/>
    <property type="evidence" value="ECO:0007669"/>
    <property type="project" value="UniProtKB-UniRule"/>
</dbReference>
<evidence type="ECO:0000256" key="10">
    <source>
        <dbReference type="ARBA" id="ARBA00022853"/>
    </source>
</evidence>
<dbReference type="GO" id="GO:0005524">
    <property type="term" value="F:ATP binding"/>
    <property type="evidence" value="ECO:0007669"/>
    <property type="project" value="UniProtKB-UniRule"/>
</dbReference>
<reference evidence="23 24" key="1">
    <citation type="submission" date="2023-03" db="EMBL/GenBank/DDBJ databases">
        <title>High-quality genome of Scylla paramamosain provides insights in environmental adaptation.</title>
        <authorList>
            <person name="Zhang L."/>
        </authorList>
    </citation>
    <scope>NUCLEOTIDE SEQUENCE [LARGE SCALE GENOMIC DNA]</scope>
    <source>
        <strain evidence="23">LZ_2023a</strain>
        <tissue evidence="23">Muscle</tissue>
    </source>
</reference>
<dbReference type="InterPro" id="IPR038212">
    <property type="entry name" value="TF_EnY2_sf"/>
</dbReference>
<evidence type="ECO:0000256" key="17">
    <source>
        <dbReference type="ARBA" id="ARBA00023242"/>
    </source>
</evidence>
<dbReference type="EMBL" id="JARAKH010000028">
    <property type="protein sequence ID" value="KAK8388589.1"/>
    <property type="molecule type" value="Genomic_DNA"/>
</dbReference>
<sequence length="535" mass="59799">MDVAMKLDFDSCDDEEGNASFRTLSSGCDDDGDMSGDDLPAVVPPTPPARLFSPRKPLRPAVRPDGDASTQAVDSPPYKKIRALRLFDSPATPKTLLQKSNAESSGRAASRSRLFLARQRSQAPTSLGAPSTPSVAQQTKDQQQGKCPTKEAANINPFTPTGMMLSSRKRTRSKRELNSPSSMTQLPENMDLSIEESCCIDSCDECEEDAGRPTKRLAIHEANVSRYHHEFLELELIGQGEFGGVYKCHHRLDGCVYAIKKSLKPVAGSINERIALNEVYAHAVLGKHPHVVRYYSAWAENDHMIIQNEYCNGGSLADLVENKPGRKLNEHTLKQVMLHVAKGLKYIHSLQLVHMDIKPANIFISREQKVNLQGEESADDGFEEEHVEEEEEVTYKIGDLGHVTSVVNPQVEEGDCRYLPREILQEDFSNLPKADIFALGLTLSTQLKNSINQKLVETGEKERLKDMLRQRLTECGWRDELKEHAKDIVRERGLPKITVDDLVKEITPKGRQLVPETVKRELLAEIKKFLAAQTQ</sequence>
<dbReference type="GO" id="GO:0006406">
    <property type="term" value="P:mRNA export from nucleus"/>
    <property type="evidence" value="ECO:0007669"/>
    <property type="project" value="UniProtKB-UniRule"/>
</dbReference>
<protein>
    <recommendedName>
        <fullName evidence="19">Transcription and mRNA export factor ENY2</fullName>
    </recommendedName>
    <alternativeName>
        <fullName evidence="19">Enhancer of yellow 2 transcription factor homolog</fullName>
    </alternativeName>
</protein>
<evidence type="ECO:0000256" key="3">
    <source>
        <dbReference type="ARBA" id="ARBA00022679"/>
    </source>
</evidence>
<feature type="domain" description="Protein kinase" evidence="22">
    <location>
        <begin position="231"/>
        <end position="514"/>
    </location>
</feature>
<dbReference type="Proteomes" id="UP001487740">
    <property type="component" value="Unassembled WGS sequence"/>
</dbReference>
<comment type="subcellular location">
    <subcellularLocation>
        <location evidence="1 19">Nucleus</location>
        <location evidence="1 19">Nucleoplasm</location>
    </subcellularLocation>
</comment>
<evidence type="ECO:0000256" key="1">
    <source>
        <dbReference type="ARBA" id="ARBA00004642"/>
    </source>
</evidence>
<feature type="compositionally biased region" description="Low complexity" evidence="21">
    <location>
        <begin position="104"/>
        <end position="122"/>
    </location>
</feature>
<evidence type="ECO:0000256" key="16">
    <source>
        <dbReference type="ARBA" id="ARBA00023163"/>
    </source>
</evidence>
<keyword evidence="4" id="KW-0479">Metal-binding</keyword>
<dbReference type="GO" id="GO:0005737">
    <property type="term" value="C:cytoplasm"/>
    <property type="evidence" value="ECO:0007669"/>
    <property type="project" value="TreeGrafter"/>
</dbReference>
<evidence type="ECO:0000256" key="2">
    <source>
        <dbReference type="ARBA" id="ARBA00022448"/>
    </source>
</evidence>
<dbReference type="GO" id="GO:0003713">
    <property type="term" value="F:transcription coactivator activity"/>
    <property type="evidence" value="ECO:0007669"/>
    <property type="project" value="UniProtKB-UniRule"/>
</dbReference>
<evidence type="ECO:0000256" key="12">
    <source>
        <dbReference type="ARBA" id="ARBA00023010"/>
    </source>
</evidence>
<evidence type="ECO:0000256" key="20">
    <source>
        <dbReference type="PROSITE-ProRule" id="PRU10141"/>
    </source>
</evidence>
<keyword evidence="14" id="KW-0829">Tyrosine-protein kinase</keyword>
<keyword evidence="13 19" id="KW-0805">Transcription regulation</keyword>
<dbReference type="Pfam" id="PF00069">
    <property type="entry name" value="Pkinase"/>
    <property type="match status" value="1"/>
</dbReference>
<keyword evidence="24" id="KW-1185">Reference proteome</keyword>
<evidence type="ECO:0000256" key="4">
    <source>
        <dbReference type="ARBA" id="ARBA00022723"/>
    </source>
</evidence>
<dbReference type="PROSITE" id="PS00108">
    <property type="entry name" value="PROTEIN_KINASE_ST"/>
    <property type="match status" value="1"/>
</dbReference>
<evidence type="ECO:0000313" key="24">
    <source>
        <dbReference type="Proteomes" id="UP001487740"/>
    </source>
</evidence>
<gene>
    <name evidence="23" type="ORF">O3P69_020527</name>
</gene>
<dbReference type="PANTHER" id="PTHR11042">
    <property type="entry name" value="EUKARYOTIC TRANSLATION INITIATION FACTOR 2-ALPHA KINASE EIF2-ALPHA KINASE -RELATED"/>
    <property type="match status" value="1"/>
</dbReference>
<keyword evidence="2 19" id="KW-0813">Transport</keyword>
<evidence type="ECO:0000256" key="5">
    <source>
        <dbReference type="ARBA" id="ARBA00022741"/>
    </source>
</evidence>
<organism evidence="23 24">
    <name type="scientific">Scylla paramamosain</name>
    <name type="common">Mud crab</name>
    <dbReference type="NCBI Taxonomy" id="85552"/>
    <lineage>
        <taxon>Eukaryota</taxon>
        <taxon>Metazoa</taxon>
        <taxon>Ecdysozoa</taxon>
        <taxon>Arthropoda</taxon>
        <taxon>Crustacea</taxon>
        <taxon>Multicrustacea</taxon>
        <taxon>Malacostraca</taxon>
        <taxon>Eumalacostraca</taxon>
        <taxon>Eucarida</taxon>
        <taxon>Decapoda</taxon>
        <taxon>Pleocyemata</taxon>
        <taxon>Brachyura</taxon>
        <taxon>Eubrachyura</taxon>
        <taxon>Portunoidea</taxon>
        <taxon>Portunidae</taxon>
        <taxon>Portuninae</taxon>
        <taxon>Scylla</taxon>
    </lineage>
</organism>
<name>A0AAW0TLJ9_SCYPA</name>
<comment type="similarity">
    <text evidence="18">Belongs to the protein kinase superfamily. Ser/Thr protein kinase family. GCN2 subfamily.</text>
</comment>
<feature type="region of interest" description="Disordered" evidence="21">
    <location>
        <begin position="92"/>
        <end position="186"/>
    </location>
</feature>
<comment type="caution">
    <text evidence="23">The sequence shown here is derived from an EMBL/GenBank/DDBJ whole genome shotgun (WGS) entry which is preliminary data.</text>
</comment>
<dbReference type="GO" id="GO:0046872">
    <property type="term" value="F:metal ion binding"/>
    <property type="evidence" value="ECO:0007669"/>
    <property type="project" value="UniProtKB-KW"/>
</dbReference>
<keyword evidence="10 19" id="KW-0156">Chromatin regulator</keyword>
<dbReference type="GO" id="GO:0005643">
    <property type="term" value="C:nuclear pore"/>
    <property type="evidence" value="ECO:0007669"/>
    <property type="project" value="UniProtKB-UniRule"/>
</dbReference>
<evidence type="ECO:0000259" key="22">
    <source>
        <dbReference type="PROSITE" id="PS50011"/>
    </source>
</evidence>
<dbReference type="Gene3D" id="3.30.200.20">
    <property type="entry name" value="Phosphorylase Kinase, domain 1"/>
    <property type="match status" value="1"/>
</dbReference>
<comment type="function">
    <text evidence="19">Involved in mRNA export coupled transcription activation by association with both the TREX-2 and the SAGA complexes. The transcription regulatory histone acetylation (HAT) complex SAGA is a multiprotein complex that activates transcription by remodeling chromatin and mediating histone acetylation and deubiquitination. Within the SAGA complex, participates to a subcomplex that specifically deubiquitinates histones. The SAGA complex is recruited to specific gene promoters by activators, where it is required for transcription. The TREX-2 complex functions in docking export-competent ribonucleoprotein particles (mRNPs) to the nuclear entrance of the nuclear pore complex (nuclear basket). TREX-2 participates in mRNA export and accurate chromatin positioning in the nucleus by tethering genes to the nuclear periphery.</text>
</comment>
<keyword evidence="7 19" id="KW-0509">mRNA transport</keyword>
<keyword evidence="9" id="KW-0460">Magnesium</keyword>
<dbReference type="InterPro" id="IPR000719">
    <property type="entry name" value="Prot_kinase_dom"/>
</dbReference>
<evidence type="ECO:0000256" key="14">
    <source>
        <dbReference type="ARBA" id="ARBA00023137"/>
    </source>
</evidence>
<evidence type="ECO:0000256" key="9">
    <source>
        <dbReference type="ARBA" id="ARBA00022842"/>
    </source>
</evidence>
<comment type="similarity">
    <text evidence="19">Belongs to the ENY2 family.</text>
</comment>
<dbReference type="PANTHER" id="PTHR11042:SF185">
    <property type="entry name" value="WEE1-LIKE PROTEIN KINASE"/>
    <property type="match status" value="1"/>
</dbReference>